<dbReference type="Pfam" id="PF06081">
    <property type="entry name" value="ArAE_1"/>
    <property type="match status" value="1"/>
</dbReference>
<dbReference type="Proteomes" id="UP000244903">
    <property type="component" value="Chromosome"/>
</dbReference>
<evidence type="ECO:0000256" key="6">
    <source>
        <dbReference type="SAM" id="MobiDB-lite"/>
    </source>
</evidence>
<dbReference type="KEGG" id="dpc:A6048_15875"/>
<accession>A0AAD0NPC2</accession>
<keyword evidence="3 7" id="KW-0812">Transmembrane</keyword>
<dbReference type="RefSeq" id="WP_107746836.1">
    <property type="nucleotide sequence ID" value="NZ_CP015453.1"/>
</dbReference>
<keyword evidence="5 7" id="KW-0472">Membrane</keyword>
<keyword evidence="2" id="KW-1003">Cell membrane</keyword>
<evidence type="ECO:0000256" key="1">
    <source>
        <dbReference type="ARBA" id="ARBA00004651"/>
    </source>
</evidence>
<feature type="transmembrane region" description="Helical" evidence="7">
    <location>
        <begin position="70"/>
        <end position="101"/>
    </location>
</feature>
<evidence type="ECO:0000313" key="9">
    <source>
        <dbReference type="Proteomes" id="UP000244903"/>
    </source>
</evidence>
<feature type="region of interest" description="Disordered" evidence="6">
    <location>
        <begin position="241"/>
        <end position="265"/>
    </location>
</feature>
<proteinExistence type="predicted"/>
<evidence type="ECO:0000256" key="2">
    <source>
        <dbReference type="ARBA" id="ARBA00022475"/>
    </source>
</evidence>
<comment type="subcellular location">
    <subcellularLocation>
        <location evidence="1">Cell membrane</location>
        <topology evidence="1">Multi-pass membrane protein</topology>
    </subcellularLocation>
</comment>
<evidence type="ECO:0000256" key="5">
    <source>
        <dbReference type="ARBA" id="ARBA00023136"/>
    </source>
</evidence>
<organism evidence="8 9">
    <name type="scientific">Dietzia psychralcaliphila</name>
    <dbReference type="NCBI Taxonomy" id="139021"/>
    <lineage>
        <taxon>Bacteria</taxon>
        <taxon>Bacillati</taxon>
        <taxon>Actinomycetota</taxon>
        <taxon>Actinomycetes</taxon>
        <taxon>Mycobacteriales</taxon>
        <taxon>Dietziaceae</taxon>
        <taxon>Dietzia</taxon>
    </lineage>
</organism>
<evidence type="ECO:0000256" key="4">
    <source>
        <dbReference type="ARBA" id="ARBA00022989"/>
    </source>
</evidence>
<feature type="transmembrane region" description="Helical" evidence="7">
    <location>
        <begin position="135"/>
        <end position="157"/>
    </location>
</feature>
<keyword evidence="4 7" id="KW-1133">Transmembrane helix</keyword>
<dbReference type="InterPro" id="IPR010343">
    <property type="entry name" value="ArAE_1"/>
</dbReference>
<dbReference type="AlphaFoldDB" id="A0AAD0NPC2"/>
<dbReference type="EMBL" id="CP015453">
    <property type="protein sequence ID" value="AWH96717.1"/>
    <property type="molecule type" value="Genomic_DNA"/>
</dbReference>
<evidence type="ECO:0000256" key="7">
    <source>
        <dbReference type="SAM" id="Phobius"/>
    </source>
</evidence>
<gene>
    <name evidence="8" type="ORF">A6048_15875</name>
</gene>
<keyword evidence="9" id="KW-1185">Reference proteome</keyword>
<reference evidence="8 9" key="1">
    <citation type="submission" date="2016-04" db="EMBL/GenBank/DDBJ databases">
        <title>Complete genome sequence of the haloalkaliphilic hydrocarbon-degrading bacterium Dietzia psychralcaliphila ILA-1T, isolated from a drain of a fish product-processing plant.</title>
        <authorList>
            <person name="Zhao J."/>
            <person name="Hu B."/>
            <person name="Geng S."/>
            <person name="Nie Y."/>
            <person name="Tang Y."/>
        </authorList>
    </citation>
    <scope>NUCLEOTIDE SEQUENCE [LARGE SCALE GENOMIC DNA]</scope>
    <source>
        <strain evidence="8 9">ILA-1</strain>
    </source>
</reference>
<sequence length="377" mass="41765">MRRLRELAGRPDVRTDLLQIVKSVIAATAAWWLSAHVLDSPLPFLAPWTALLTVHATVHRSLSRGVQTTVASAIGVGLSFLIGFYLGVSVWTFALAIFVGLAGARITWIRDEGVAIATTAIFVLSSGFSDQQPLLVDRIIEVAVGVGIGVLVNLLIIPPMRDQQASSHVDRIDRRIGDILVNMSDEFSTSWETDAADAWRREIESVSDEVETAWGTVHFARESRRSNPRLVRARLVRARQDRVRQNGGGDGHRPPEDHQTGTGQGVDYEEVLGRVDEAVSHMRHLIRTLHDATYSEGPWDERFRSEWAEIARDAGHAIADPDAQMESIHDRLVGLTHAMAEDGRLPRDSWPVYGSLLTSMFHIAVLIDDVASMRSVR</sequence>
<name>A0AAD0NPC2_9ACTN</name>
<feature type="compositionally biased region" description="Basic and acidic residues" evidence="6">
    <location>
        <begin position="241"/>
        <end position="259"/>
    </location>
</feature>
<evidence type="ECO:0000256" key="3">
    <source>
        <dbReference type="ARBA" id="ARBA00022692"/>
    </source>
</evidence>
<evidence type="ECO:0008006" key="10">
    <source>
        <dbReference type="Google" id="ProtNLM"/>
    </source>
</evidence>
<dbReference type="GO" id="GO:0005886">
    <property type="term" value="C:plasma membrane"/>
    <property type="evidence" value="ECO:0007669"/>
    <property type="project" value="UniProtKB-SubCell"/>
</dbReference>
<protein>
    <recommendedName>
        <fullName evidence="10">Aromatic acid exporter family member 1</fullName>
    </recommendedName>
</protein>
<evidence type="ECO:0000313" key="8">
    <source>
        <dbReference type="EMBL" id="AWH96717.1"/>
    </source>
</evidence>